<keyword evidence="3" id="KW-1185">Reference proteome</keyword>
<reference evidence="2 3" key="1">
    <citation type="submission" date="2019-11" db="EMBL/GenBank/DDBJ databases">
        <title>Genome sequence of Deinococcus xianganensis Y35, AI-2 producing algicidal bacterium, isolated from lake water.</title>
        <authorList>
            <person name="Li Y."/>
        </authorList>
    </citation>
    <scope>NUCLEOTIDE SEQUENCE [LARGE SCALE GENOMIC DNA]</scope>
    <source>
        <strain evidence="2 3">Y35</strain>
    </source>
</reference>
<protein>
    <submittedName>
        <fullName evidence="2">PQQ-binding-like beta-propeller repeat protein</fullName>
    </submittedName>
</protein>
<dbReference type="PANTHER" id="PTHR47197">
    <property type="entry name" value="PROTEIN NIRF"/>
    <property type="match status" value="1"/>
</dbReference>
<organism evidence="2 3">
    <name type="scientific">Deinococcus xianganensis</name>
    <dbReference type="NCBI Taxonomy" id="1507289"/>
    <lineage>
        <taxon>Bacteria</taxon>
        <taxon>Thermotogati</taxon>
        <taxon>Deinococcota</taxon>
        <taxon>Deinococci</taxon>
        <taxon>Deinococcales</taxon>
        <taxon>Deinococcaceae</taxon>
        <taxon>Deinococcus</taxon>
    </lineage>
</organism>
<dbReference type="Proteomes" id="UP000430519">
    <property type="component" value="Unassembled WGS sequence"/>
</dbReference>
<dbReference type="AlphaFoldDB" id="A0A6I4YJ66"/>
<dbReference type="SUPFAM" id="SSF51004">
    <property type="entry name" value="C-terminal (heme d1) domain of cytochrome cd1-nitrite reductase"/>
    <property type="match status" value="1"/>
</dbReference>
<name>A0A6I4YJ66_9DEIO</name>
<evidence type="ECO:0000313" key="2">
    <source>
        <dbReference type="EMBL" id="MXV20848.1"/>
    </source>
</evidence>
<dbReference type="InterPro" id="IPR015943">
    <property type="entry name" value="WD40/YVTN_repeat-like_dom_sf"/>
</dbReference>
<dbReference type="Gene3D" id="2.130.10.10">
    <property type="entry name" value="YVTN repeat-like/Quinoprotein amine dehydrogenase"/>
    <property type="match status" value="2"/>
</dbReference>
<dbReference type="InterPro" id="IPR011048">
    <property type="entry name" value="Haem_d1_sf"/>
</dbReference>
<accession>A0A6I4YJ66</accession>
<evidence type="ECO:0000256" key="1">
    <source>
        <dbReference type="SAM" id="SignalP"/>
    </source>
</evidence>
<feature type="signal peptide" evidence="1">
    <location>
        <begin position="1"/>
        <end position="21"/>
    </location>
</feature>
<gene>
    <name evidence="2" type="ORF">GLX28_14515</name>
</gene>
<comment type="caution">
    <text evidence="2">The sequence shown here is derived from an EMBL/GenBank/DDBJ whole genome shotgun (WGS) entry which is preliminary data.</text>
</comment>
<keyword evidence="1" id="KW-0732">Signal</keyword>
<dbReference type="PANTHER" id="PTHR47197:SF3">
    <property type="entry name" value="DIHYDRO-HEME D1 DEHYDROGENASE"/>
    <property type="match status" value="1"/>
</dbReference>
<evidence type="ECO:0000313" key="3">
    <source>
        <dbReference type="Proteomes" id="UP000430519"/>
    </source>
</evidence>
<feature type="chain" id="PRO_5026045795" evidence="1">
    <location>
        <begin position="22"/>
        <end position="386"/>
    </location>
</feature>
<dbReference type="RefSeq" id="WP_160980677.1">
    <property type="nucleotide sequence ID" value="NZ_WVHK01000060.1"/>
</dbReference>
<dbReference type="InterPro" id="IPR051200">
    <property type="entry name" value="Host-pathogen_enzymatic-act"/>
</dbReference>
<sequence length="386" mass="39941">MFRTLSLLAALTGTLTLAAHAATAERLIVSDAATNELSVLDAATGTRTARFSTPGPLSSLYAGPGGTLGYALHRDADRVTVLHSGLSSVDHGDHRDLVIGSPHVLATLNVGQQPTHFFTHEGRIAIFNDRSGTVAVFGETLLGKTNDMQIVKVAQPDHGAPALIGDVLLSGYLHLNRVDAYDLTTGRLLGPVEGACPALHGEAVRASTATFGCADGVLEVTVQGKNFTSRKIANPAGTPEGTRVGTVAAHDKSPALYGNFGAGLVRWQPGGADLTPVPLSAAPLKFTFAPDGQRLLVLTADGQLHALDARTGRVLRSAALVPAHNAADKAAVRPTFTLGETRAYVTSPSTGEVLSVNLTDLSVQARMNVGGKPALIAVTTASGEQH</sequence>
<proteinExistence type="predicted"/>
<dbReference type="EMBL" id="WVHK01000060">
    <property type="protein sequence ID" value="MXV20848.1"/>
    <property type="molecule type" value="Genomic_DNA"/>
</dbReference>